<feature type="compositionally biased region" description="Polar residues" evidence="5">
    <location>
        <begin position="1554"/>
        <end position="1565"/>
    </location>
</feature>
<sequence length="1602" mass="163062">MSADKTSDTTFNRYVKFGAYTGLKGGKDDQLNQYEEVGYSPIVSGDAYKAGMAAYQNNGSATPTSPYSNSNAGTAAYNQGYNDAKNAENAGVQNFKNGTGKVSGTDTASQITNAAYDNAQKGFNDGVAGTTPTSNDPAYMAGHNAGDATKQAIADSKSGTTTPATPADSTAYADAKGAYANGAKAAADAAKSGTTPTQSTSSDPVYKQAYNQAIQDAADAQKQAIQDAEDNHGKDIDPTKSYSANSDVQALAKQAYADAQTGYKNALSGSTTTPTNAAQQSGSNAGTTDKAYADAEVNNTTPSSTPSTEKQQSVSDAITAAKKALAADPGAKDTLPADNALASDPLAAYTYKKYIDNATADYTKGINEAKAGTTPSDNASAAEKQGASDFTTGFNNGNGATNITNPNSGQQAGIDAAKSVAQGVEDAQKGTDDSNVTDPIQKEAATYANKAFTDYSSGGTPMSDDAVNALDPIAKAAYLQAKSAIQNAASNGAQEFLDGKNRPDTTTKTGATEAAGYDDAQSGYDAAKAGTPEDQLTPAQKADTNFMKGYQAYKDSQTGYNATTTPGSGASQAEQDGYSGAAAGTKDSIAGQPKADVSGKSKAYQDAYNNAYNQATDGYNDGYAAGKGGAQPDPTKQNDPNYMKGYNAGKSAQQAIADGEKGVTAPSTTPTDSDAYTNAAKAYADGANAAASGKTDPSTSTDPIYKAAYNQAINDTAAARQAAIKDATDRHGQDVDPTKSYSANPTVQADAATKQGADDFSKGLTAAVNGQTIDNPTSGEKAGAAAAKSFNQGYEDAEKGTDDSAVTDPVQKAAAAAAKEALTDYANGSPKGTDDINKMDPVSKAAYQKALDDAKGLATQGTNAFTNGTGRPDDSTPAGKVAAAAYDKAKQGYEDAVAGKTTDADKNDPSYQAGQKAYTDSQTGYNGTTTPADNASQPTKDAYNGATSGAADAVAGKAKPSDLATKSQAYQDAYNKAYDQAQKGMADATAGTQPTDAQKADPNYVTGYNAAQKAAQSGSQAYLNGQSRPDDSTPTGKAAAAAYDKAKQGYEDAAAGKTTATDQDDPAYQAGEKAYKDAQTGYNGTSAPADNASQQTKDAYNGATSGAADAVAGKAKPSDLATKSPAYQDAYNKAYDQAQKGMADVTAGTQPTDAQKADPNYMTGYNAAQKAADNGAQAFINGQARPDDSTPTGKAAAAAYDAAKNGYNGAATDAQSGKEPTDAEKNDPAYMKGYQAYKDSQTGYTGAGTDTKPAADAPQPAQDAYNGAIAGAKDGAAGASKESDLATKSQAYQDAYNKAYDDAAAGAKAGYQDGSQSGTPTDLTNKSAIYKQAYAAAKAKADAEATAGAADFAQGKSAPTTATAASQFGYDRAKAGFNDANAGKPAQANDAAYMAGYNAGLKHYTTTNNTAQDDALSGKGRQDANLNDADKAAYDQAYARTIAGLNDGANGAAKAFPDDANYLKGYAAGQAVKALLADKQNNTKTAVDDQASYDLANQAYLQTQDDVANGRAKAPNNQNPVYVLAYDLAYDQLLKEKEAQGTGASAQSGATTTDNVTPATKSSVLPATGEEKTAANNSGLILGLAASFLGLFAAAKRKRDGK</sequence>
<keyword evidence="6" id="KW-0472">Membrane</keyword>
<evidence type="ECO:0000256" key="3">
    <source>
        <dbReference type="ARBA" id="ARBA00022729"/>
    </source>
</evidence>
<feature type="compositionally biased region" description="Low complexity" evidence="5">
    <location>
        <begin position="1010"/>
        <end position="1021"/>
    </location>
</feature>
<feature type="compositionally biased region" description="Low complexity" evidence="5">
    <location>
        <begin position="1540"/>
        <end position="1553"/>
    </location>
</feature>
<dbReference type="Pfam" id="PF00746">
    <property type="entry name" value="Gram_pos_anchor"/>
    <property type="match status" value="1"/>
</dbReference>
<protein>
    <recommendedName>
        <fullName evidence="7">Gram-positive cocci surface proteins LPxTG domain-containing protein</fullName>
    </recommendedName>
</protein>
<feature type="region of interest" description="Disordered" evidence="5">
    <location>
        <begin position="897"/>
        <end position="966"/>
    </location>
</feature>
<feature type="region of interest" description="Disordered" evidence="5">
    <location>
        <begin position="264"/>
        <end position="342"/>
    </location>
</feature>
<feature type="region of interest" description="Disordered" evidence="5">
    <location>
        <begin position="862"/>
        <end position="881"/>
    </location>
</feature>
<feature type="compositionally biased region" description="Low complexity" evidence="5">
    <location>
        <begin position="316"/>
        <end position="333"/>
    </location>
</feature>
<keyword evidence="1" id="KW-0134">Cell wall</keyword>
<feature type="compositionally biased region" description="Low complexity" evidence="5">
    <location>
        <begin position="208"/>
        <end position="226"/>
    </location>
</feature>
<evidence type="ECO:0000256" key="4">
    <source>
        <dbReference type="ARBA" id="ARBA00023088"/>
    </source>
</evidence>
<evidence type="ECO:0000313" key="8">
    <source>
        <dbReference type="EMBL" id="CAK1248812.1"/>
    </source>
</evidence>
<feature type="compositionally biased region" description="Low complexity" evidence="5">
    <location>
        <begin position="391"/>
        <end position="407"/>
    </location>
</feature>
<reference evidence="8 9" key="1">
    <citation type="submission" date="2023-10" db="EMBL/GenBank/DDBJ databases">
        <authorList>
            <person name="Botero Cardona J."/>
        </authorList>
    </citation>
    <scope>NUCLEOTIDE SEQUENCE [LARGE SCALE GENOMIC DNA]</scope>
    <source>
        <strain evidence="8 9">R-55214</strain>
    </source>
</reference>
<feature type="compositionally biased region" description="Polar residues" evidence="5">
    <location>
        <begin position="557"/>
        <end position="574"/>
    </location>
</feature>
<keyword evidence="6" id="KW-0812">Transmembrane</keyword>
<feature type="region of interest" description="Disordered" evidence="5">
    <location>
        <begin position="491"/>
        <end position="543"/>
    </location>
</feature>
<dbReference type="InterPro" id="IPR019931">
    <property type="entry name" value="LPXTG_anchor"/>
</dbReference>
<feature type="region of interest" description="Disordered" evidence="5">
    <location>
        <begin position="721"/>
        <end position="755"/>
    </location>
</feature>
<keyword evidence="3" id="KW-0732">Signal</keyword>
<feature type="region of interest" description="Disordered" evidence="5">
    <location>
        <begin position="1207"/>
        <end position="1268"/>
    </location>
</feature>
<feature type="domain" description="Gram-positive cocci surface proteins LPxTG" evidence="7">
    <location>
        <begin position="1565"/>
        <end position="1602"/>
    </location>
</feature>
<dbReference type="PROSITE" id="PS50847">
    <property type="entry name" value="GRAM_POS_ANCHORING"/>
    <property type="match status" value="1"/>
</dbReference>
<feature type="region of interest" description="Disordered" evidence="5">
    <location>
        <begin position="183"/>
        <end position="247"/>
    </location>
</feature>
<dbReference type="Proteomes" id="UP001314166">
    <property type="component" value="Unassembled WGS sequence"/>
</dbReference>
<dbReference type="EMBL" id="CAUZMB010000007">
    <property type="protein sequence ID" value="CAK1248812.1"/>
    <property type="molecule type" value="Genomic_DNA"/>
</dbReference>
<organism evidence="8 9">
    <name type="scientific">Fructobacillus evanidus</name>
    <dbReference type="NCBI Taxonomy" id="3064281"/>
    <lineage>
        <taxon>Bacteria</taxon>
        <taxon>Bacillati</taxon>
        <taxon>Bacillota</taxon>
        <taxon>Bacilli</taxon>
        <taxon>Lactobacillales</taxon>
        <taxon>Lactobacillaceae</taxon>
        <taxon>Fructobacillus</taxon>
    </lineage>
</organism>
<keyword evidence="9" id="KW-1185">Reference proteome</keyword>
<feature type="compositionally biased region" description="Basic and acidic residues" evidence="5">
    <location>
        <begin position="229"/>
        <end position="238"/>
    </location>
</feature>
<feature type="compositionally biased region" description="Polar residues" evidence="5">
    <location>
        <begin position="1022"/>
        <end position="1035"/>
    </location>
</feature>
<feature type="compositionally biased region" description="Basic and acidic residues" evidence="5">
    <location>
        <begin position="726"/>
        <end position="737"/>
    </location>
</feature>
<feature type="region of interest" description="Disordered" evidence="5">
    <location>
        <begin position="557"/>
        <end position="602"/>
    </location>
</feature>
<feature type="region of interest" description="Disordered" evidence="5">
    <location>
        <begin position="650"/>
        <end position="676"/>
    </location>
</feature>
<evidence type="ECO:0000256" key="6">
    <source>
        <dbReference type="SAM" id="Phobius"/>
    </source>
</evidence>
<feature type="compositionally biased region" description="Polar residues" evidence="5">
    <location>
        <begin position="192"/>
        <end position="203"/>
    </location>
</feature>
<feature type="compositionally biased region" description="Polar residues" evidence="5">
    <location>
        <begin position="768"/>
        <end position="778"/>
    </location>
</feature>
<evidence type="ECO:0000313" key="9">
    <source>
        <dbReference type="Proteomes" id="UP001314166"/>
    </source>
</evidence>
<gene>
    <name evidence="8" type="ORF">R55214_HHFBAMCI_01199</name>
</gene>
<evidence type="ECO:0000256" key="1">
    <source>
        <dbReference type="ARBA" id="ARBA00022512"/>
    </source>
</evidence>
<keyword evidence="6" id="KW-1133">Transmembrane helix</keyword>
<accession>A0ABM9MYB1</accession>
<name>A0ABM9MYB1_9LACO</name>
<proteinExistence type="predicted"/>
<feature type="compositionally biased region" description="Low complexity" evidence="5">
    <location>
        <begin position="506"/>
        <end position="515"/>
    </location>
</feature>
<dbReference type="RefSeq" id="WP_338344159.1">
    <property type="nucleotide sequence ID" value="NZ_CAUZLH010000007.1"/>
</dbReference>
<keyword evidence="2" id="KW-0964">Secreted</keyword>
<keyword evidence="4" id="KW-0572">Peptidoglycan-anchor</keyword>
<evidence type="ECO:0000256" key="2">
    <source>
        <dbReference type="ARBA" id="ARBA00022525"/>
    </source>
</evidence>
<feature type="region of interest" description="Disordered" evidence="5">
    <location>
        <begin position="981"/>
        <end position="1122"/>
    </location>
</feature>
<comment type="caution">
    <text evidence="8">The sequence shown here is derived from an EMBL/GenBank/DDBJ whole genome shotgun (WGS) entry which is preliminary data.</text>
</comment>
<feature type="region of interest" description="Disordered" evidence="5">
    <location>
        <begin position="623"/>
        <end position="642"/>
    </location>
</feature>
<feature type="compositionally biased region" description="Low complexity" evidence="5">
    <location>
        <begin position="1254"/>
        <end position="1268"/>
    </location>
</feature>
<feature type="transmembrane region" description="Helical" evidence="6">
    <location>
        <begin position="1578"/>
        <end position="1595"/>
    </location>
</feature>
<feature type="compositionally biased region" description="Polar residues" evidence="5">
    <location>
        <begin position="1080"/>
        <end position="1104"/>
    </location>
</feature>
<feature type="region of interest" description="Disordered" evidence="5">
    <location>
        <begin position="1540"/>
        <end position="1568"/>
    </location>
</feature>
<feature type="region of interest" description="Disordered" evidence="5">
    <location>
        <begin position="368"/>
        <end position="442"/>
    </location>
</feature>
<feature type="region of interest" description="Disordered" evidence="5">
    <location>
        <begin position="768"/>
        <end position="840"/>
    </location>
</feature>
<feature type="compositionally biased region" description="Polar residues" evidence="5">
    <location>
        <begin position="267"/>
        <end position="287"/>
    </location>
</feature>
<evidence type="ECO:0000256" key="5">
    <source>
        <dbReference type="SAM" id="MobiDB-lite"/>
    </source>
</evidence>
<feature type="compositionally biased region" description="Polar residues" evidence="5">
    <location>
        <begin position="909"/>
        <end position="939"/>
    </location>
</feature>
<evidence type="ECO:0000259" key="7">
    <source>
        <dbReference type="PROSITE" id="PS50847"/>
    </source>
</evidence>